<reference evidence="1" key="1">
    <citation type="submission" date="2021-08" db="EMBL/GenBank/DDBJ databases">
        <title>The first chromosome-level gecko genome reveals the dynamic sex chromosomes of Neotropical dwarf geckos (Sphaerodactylidae: Sphaerodactylus).</title>
        <authorList>
            <person name="Pinto B.J."/>
            <person name="Keating S.E."/>
            <person name="Gamble T."/>
        </authorList>
    </citation>
    <scope>NUCLEOTIDE SEQUENCE</scope>
    <source>
        <strain evidence="1">TG3544</strain>
    </source>
</reference>
<protein>
    <submittedName>
        <fullName evidence="1">Trafficking protein particle complex subunit 4</fullName>
    </submittedName>
</protein>
<evidence type="ECO:0000313" key="2">
    <source>
        <dbReference type="Proteomes" id="UP000827872"/>
    </source>
</evidence>
<gene>
    <name evidence="1" type="primary">TRAPPC4_2</name>
    <name evidence="1" type="ORF">K3G42_015259</name>
</gene>
<sequence length="118" mass="13357">MNILKGCSRRFNRDHYAPRTESEKTFGFPLELVLQPHDERVLVAFGQRDGVRVGHAVLAINGLEVNRRLTADGHNMLEFLSSPANFPVAICFGRLWLSSNKKLMLDSMFHSDQICGSR</sequence>
<evidence type="ECO:0000313" key="1">
    <source>
        <dbReference type="EMBL" id="KAH8006925.1"/>
    </source>
</evidence>
<accession>A0ACB8FNQ1</accession>
<keyword evidence="2" id="KW-1185">Reference proteome</keyword>
<dbReference type="EMBL" id="CM037619">
    <property type="protein sequence ID" value="KAH8006925.1"/>
    <property type="molecule type" value="Genomic_DNA"/>
</dbReference>
<proteinExistence type="predicted"/>
<comment type="caution">
    <text evidence="1">The sequence shown here is derived from an EMBL/GenBank/DDBJ whole genome shotgun (WGS) entry which is preliminary data.</text>
</comment>
<organism evidence="1 2">
    <name type="scientific">Sphaerodactylus townsendi</name>
    <dbReference type="NCBI Taxonomy" id="933632"/>
    <lineage>
        <taxon>Eukaryota</taxon>
        <taxon>Metazoa</taxon>
        <taxon>Chordata</taxon>
        <taxon>Craniata</taxon>
        <taxon>Vertebrata</taxon>
        <taxon>Euteleostomi</taxon>
        <taxon>Lepidosauria</taxon>
        <taxon>Squamata</taxon>
        <taxon>Bifurcata</taxon>
        <taxon>Gekkota</taxon>
        <taxon>Sphaerodactylidae</taxon>
        <taxon>Sphaerodactylus</taxon>
    </lineage>
</organism>
<dbReference type="Proteomes" id="UP000827872">
    <property type="component" value="Linkage Group LG06"/>
</dbReference>
<name>A0ACB8FNQ1_9SAUR</name>